<dbReference type="EMBL" id="CP003181">
    <property type="protein sequence ID" value="AHJ64287.1"/>
    <property type="molecule type" value="Genomic_DNA"/>
</dbReference>
<dbReference type="KEGG" id="gbc:GbCGDNIH3_2374"/>
<dbReference type="InterPro" id="IPR012666">
    <property type="entry name" value="CbtA_put"/>
</dbReference>
<dbReference type="Proteomes" id="UP000019438">
    <property type="component" value="Chromosome"/>
</dbReference>
<dbReference type="AlphaFoldDB" id="A0AAN0VGU5"/>
<keyword evidence="1" id="KW-0472">Membrane</keyword>
<evidence type="ECO:0000313" key="3">
    <source>
        <dbReference type="Proteomes" id="UP000019438"/>
    </source>
</evidence>
<dbReference type="Pfam" id="PF09490">
    <property type="entry name" value="CbtA"/>
    <property type="match status" value="1"/>
</dbReference>
<protein>
    <submittedName>
        <fullName evidence="2">Membrane spanning protein</fullName>
    </submittedName>
</protein>
<feature type="transmembrane region" description="Helical" evidence="1">
    <location>
        <begin position="179"/>
        <end position="199"/>
    </location>
</feature>
<keyword evidence="1" id="KW-1133">Transmembrane helix</keyword>
<feature type="transmembrane region" description="Helical" evidence="1">
    <location>
        <begin position="110"/>
        <end position="129"/>
    </location>
</feature>
<organism evidence="2 3">
    <name type="scientific">Granulibacter bethesdensis</name>
    <dbReference type="NCBI Taxonomy" id="364410"/>
    <lineage>
        <taxon>Bacteria</taxon>
        <taxon>Pseudomonadati</taxon>
        <taxon>Pseudomonadota</taxon>
        <taxon>Alphaproteobacteria</taxon>
        <taxon>Acetobacterales</taxon>
        <taxon>Acetobacteraceae</taxon>
        <taxon>Granulibacter</taxon>
    </lineage>
</organism>
<name>A0AAN0VGU5_9PROT</name>
<evidence type="ECO:0000313" key="2">
    <source>
        <dbReference type="EMBL" id="AHJ64287.1"/>
    </source>
</evidence>
<evidence type="ECO:0000256" key="1">
    <source>
        <dbReference type="SAM" id="Phobius"/>
    </source>
</evidence>
<feature type="transmembrane region" description="Helical" evidence="1">
    <location>
        <begin position="219"/>
        <end position="240"/>
    </location>
</feature>
<proteinExistence type="predicted"/>
<feature type="transmembrane region" description="Helical" evidence="1">
    <location>
        <begin position="5"/>
        <end position="27"/>
    </location>
</feature>
<reference evidence="3" key="1">
    <citation type="submission" date="2012-06" db="EMBL/GenBank/DDBJ databases">
        <title>Genome analysis of multiple Granulibacter bethesdensis isolates demonstrates substantial genome diversity.</title>
        <authorList>
            <person name="Greenberg D.E."/>
            <person name="Porcella S.F."/>
            <person name="Zarember K."/>
            <person name="Zelazny A.M."/>
            <person name="Bruno D."/>
            <person name="Martens C."/>
            <person name="Barbian K.D."/>
            <person name="Jaske E."/>
            <person name="Holland S.M."/>
        </authorList>
    </citation>
    <scope>NUCLEOTIDE SEQUENCE [LARGE SCALE GENOMIC DNA]</scope>
    <source>
        <strain evidence="3">CGDNIH3</strain>
    </source>
</reference>
<feature type="transmembrane region" description="Helical" evidence="1">
    <location>
        <begin position="149"/>
        <end position="167"/>
    </location>
</feature>
<sequence>MIRTLLIRGMLAGFLAGIAAFGFAHLYGEPQVDRAIAFEAAAEHAAHHTHHASGGTAEEAEAEPELVSRTTQAGLGLLTGVTVYGAAFGGLFSLMFTAMLGRLPLGPRGLSALLAGCGFIAICLVPGLVYPPNPPAVGQADTITERTALYFEMLLISLSAMTLAFVIRQLFATRWGGWNSTLAGAGFALLALLLIGRVMPVINEVPVTFPADLLWHFRIASFGTQAVLWGVIGIGFGWFAERQIKHSSRPANR</sequence>
<keyword evidence="1" id="KW-0812">Transmembrane</keyword>
<accession>A0AAN0VGU5</accession>
<gene>
    <name evidence="2" type="ORF">GbCGDNIH3_2374</name>
</gene>
<feature type="transmembrane region" description="Helical" evidence="1">
    <location>
        <begin position="75"/>
        <end position="98"/>
    </location>
</feature>
<dbReference type="RefSeq" id="WP_025287657.1">
    <property type="nucleotide sequence ID" value="NZ_CP003181.2"/>
</dbReference>